<evidence type="ECO:0008006" key="12">
    <source>
        <dbReference type="Google" id="ProtNLM"/>
    </source>
</evidence>
<evidence type="ECO:0000256" key="1">
    <source>
        <dbReference type="ARBA" id="ARBA00004651"/>
    </source>
</evidence>
<dbReference type="GO" id="GO:0009103">
    <property type="term" value="P:lipopolysaccharide biosynthetic process"/>
    <property type="evidence" value="ECO:0007669"/>
    <property type="project" value="UniProtKB-ARBA"/>
</dbReference>
<evidence type="ECO:0000313" key="11">
    <source>
        <dbReference type="Proteomes" id="UP000649739"/>
    </source>
</evidence>
<feature type="transmembrane region" description="Helical" evidence="9">
    <location>
        <begin position="136"/>
        <end position="156"/>
    </location>
</feature>
<evidence type="ECO:0000256" key="8">
    <source>
        <dbReference type="SAM" id="MobiDB-lite"/>
    </source>
</evidence>
<comment type="subcellular location">
    <subcellularLocation>
        <location evidence="1">Cell membrane</location>
        <topology evidence="1">Multi-pass membrane protein</topology>
    </subcellularLocation>
</comment>
<gene>
    <name evidence="10" type="ORF">GCM10010123_40920</name>
</gene>
<keyword evidence="11" id="KW-1185">Reference proteome</keyword>
<keyword evidence="6 9" id="KW-1133">Transmembrane helix</keyword>
<evidence type="ECO:0000256" key="4">
    <source>
        <dbReference type="ARBA" id="ARBA00022679"/>
    </source>
</evidence>
<sequence length="554" mass="58819">MTDVTVPPTRPAAVPAPRTPPDADLPGPVAPDPVVAAPTPAAPPAAARRVPRHRADRPLLLALLAVAAVVHGVNLAGGPAFGADEGTYLAQAWAVREGVGLAHYTYWYDHPPLGWIQLAALGWLPDLLLTGYPSLVGGRVAMLVFALAGVALLYVLGRRLRLPPWAAATAVALYVCSPLALALHRQVYLDNIAVTWLLAALVLALSPRRHLWHYIAAGGATAVAVLSKETIVLALPAVMLAVWQRSHRSTRPFCLTGFVAAFVLPLSVYPLYAALNGELLPGGGHVSLLGALFHQTAGRQASGSLLDPASDARRVVDDWLYQDPVIVLAGTAAAVAALAVRRLRVPALAAVAMLAVALRPGGYLPAMYVTQALPFLALCLAGLARLGVLRLRRAAAGRLRRAVRPAAAALAAVAALAVAATWADGVTRLWRVDANTAYVDAGRWIEQRVGDRARTRVVVDDALWPDLVRAGFTPGTGAIWFYKLDLDPAVMRHLPGGWRDLDYVVVSPMMRQRPDSLPTLTAAIANSDVLATFGPAADRIEIRRVRTEPREATS</sequence>
<evidence type="ECO:0000256" key="9">
    <source>
        <dbReference type="SAM" id="Phobius"/>
    </source>
</evidence>
<reference evidence="10" key="1">
    <citation type="journal article" date="2014" name="Int. J. Syst. Evol. Microbiol.">
        <title>Complete genome sequence of Corynebacterium casei LMG S-19264T (=DSM 44701T), isolated from a smear-ripened cheese.</title>
        <authorList>
            <consortium name="US DOE Joint Genome Institute (JGI-PGF)"/>
            <person name="Walter F."/>
            <person name="Albersmeier A."/>
            <person name="Kalinowski J."/>
            <person name="Ruckert C."/>
        </authorList>
    </citation>
    <scope>NUCLEOTIDE SEQUENCE</scope>
    <source>
        <strain evidence="10">JCM 3090</strain>
    </source>
</reference>
<feature type="transmembrane region" description="Helical" evidence="9">
    <location>
        <begin position="403"/>
        <end position="423"/>
    </location>
</feature>
<dbReference type="EMBL" id="BMQB01000011">
    <property type="protein sequence ID" value="GGK06969.1"/>
    <property type="molecule type" value="Genomic_DNA"/>
</dbReference>
<evidence type="ECO:0000256" key="7">
    <source>
        <dbReference type="ARBA" id="ARBA00023136"/>
    </source>
</evidence>
<keyword evidence="7 9" id="KW-0472">Membrane</keyword>
<name>A0A8J3BIX4_9ACTN</name>
<keyword evidence="5 9" id="KW-0812">Transmembrane</keyword>
<evidence type="ECO:0000256" key="5">
    <source>
        <dbReference type="ARBA" id="ARBA00022692"/>
    </source>
</evidence>
<protein>
    <recommendedName>
        <fullName evidence="12">Glycosyltransferase RgtA/B/C/D-like domain-containing protein</fullName>
    </recommendedName>
</protein>
<comment type="caution">
    <text evidence="10">The sequence shown here is derived from an EMBL/GenBank/DDBJ whole genome shotgun (WGS) entry which is preliminary data.</text>
</comment>
<evidence type="ECO:0000256" key="3">
    <source>
        <dbReference type="ARBA" id="ARBA00022676"/>
    </source>
</evidence>
<feature type="transmembrane region" description="Helical" evidence="9">
    <location>
        <begin position="347"/>
        <end position="366"/>
    </location>
</feature>
<keyword evidence="2" id="KW-1003">Cell membrane</keyword>
<accession>A0A8J3BIX4</accession>
<dbReference type="AlphaFoldDB" id="A0A8J3BIX4"/>
<evidence type="ECO:0000313" key="10">
    <source>
        <dbReference type="EMBL" id="GGK06969.1"/>
    </source>
</evidence>
<keyword evidence="3" id="KW-0328">Glycosyltransferase</keyword>
<dbReference type="PANTHER" id="PTHR33908:SF11">
    <property type="entry name" value="MEMBRANE PROTEIN"/>
    <property type="match status" value="1"/>
</dbReference>
<feature type="transmembrane region" description="Helical" evidence="9">
    <location>
        <begin position="319"/>
        <end position="340"/>
    </location>
</feature>
<dbReference type="RefSeq" id="WP_189171826.1">
    <property type="nucleotide sequence ID" value="NZ_BMQB01000011.1"/>
</dbReference>
<dbReference type="Proteomes" id="UP000649739">
    <property type="component" value="Unassembled WGS sequence"/>
</dbReference>
<keyword evidence="4" id="KW-0808">Transferase</keyword>
<evidence type="ECO:0000256" key="2">
    <source>
        <dbReference type="ARBA" id="ARBA00022475"/>
    </source>
</evidence>
<dbReference type="PANTHER" id="PTHR33908">
    <property type="entry name" value="MANNOSYLTRANSFERASE YKCB-RELATED"/>
    <property type="match status" value="1"/>
</dbReference>
<feature type="compositionally biased region" description="Low complexity" evidence="8">
    <location>
        <begin position="1"/>
        <end position="48"/>
    </location>
</feature>
<dbReference type="GO" id="GO:0016763">
    <property type="term" value="F:pentosyltransferase activity"/>
    <property type="evidence" value="ECO:0007669"/>
    <property type="project" value="TreeGrafter"/>
</dbReference>
<feature type="transmembrane region" description="Helical" evidence="9">
    <location>
        <begin position="253"/>
        <end position="272"/>
    </location>
</feature>
<evidence type="ECO:0000256" key="6">
    <source>
        <dbReference type="ARBA" id="ARBA00022989"/>
    </source>
</evidence>
<organism evidence="10 11">
    <name type="scientific">Pilimelia anulata</name>
    <dbReference type="NCBI Taxonomy" id="53371"/>
    <lineage>
        <taxon>Bacteria</taxon>
        <taxon>Bacillati</taxon>
        <taxon>Actinomycetota</taxon>
        <taxon>Actinomycetes</taxon>
        <taxon>Micromonosporales</taxon>
        <taxon>Micromonosporaceae</taxon>
        <taxon>Pilimelia</taxon>
    </lineage>
</organism>
<feature type="region of interest" description="Disordered" evidence="8">
    <location>
        <begin position="1"/>
        <end position="49"/>
    </location>
</feature>
<feature type="transmembrane region" description="Helical" evidence="9">
    <location>
        <begin position="188"/>
        <end position="205"/>
    </location>
</feature>
<feature type="transmembrane region" description="Helical" evidence="9">
    <location>
        <begin position="58"/>
        <end position="77"/>
    </location>
</feature>
<reference evidence="10" key="2">
    <citation type="submission" date="2020-09" db="EMBL/GenBank/DDBJ databases">
        <authorList>
            <person name="Sun Q."/>
            <person name="Ohkuma M."/>
        </authorList>
    </citation>
    <scope>NUCLEOTIDE SEQUENCE</scope>
    <source>
        <strain evidence="10">JCM 3090</strain>
    </source>
</reference>
<proteinExistence type="predicted"/>
<dbReference type="GO" id="GO:0005886">
    <property type="term" value="C:plasma membrane"/>
    <property type="evidence" value="ECO:0007669"/>
    <property type="project" value="UniProtKB-SubCell"/>
</dbReference>
<dbReference type="InterPro" id="IPR050297">
    <property type="entry name" value="LipidA_mod_glycosyltrf_83"/>
</dbReference>
<feature type="transmembrane region" description="Helical" evidence="9">
    <location>
        <begin position="372"/>
        <end position="391"/>
    </location>
</feature>
<feature type="transmembrane region" description="Helical" evidence="9">
    <location>
        <begin position="162"/>
        <end position="181"/>
    </location>
</feature>